<comment type="catalytic activity">
    <reaction evidence="1">
        <text>2'-deoxyuridine + phosphate = 2-deoxy-alpha-D-ribose 1-phosphate + uracil</text>
        <dbReference type="Rhea" id="RHEA:22824"/>
        <dbReference type="ChEBI" id="CHEBI:16450"/>
        <dbReference type="ChEBI" id="CHEBI:17568"/>
        <dbReference type="ChEBI" id="CHEBI:43474"/>
        <dbReference type="ChEBI" id="CHEBI:57259"/>
        <dbReference type="EC" id="2.4.2.2"/>
    </reaction>
</comment>
<dbReference type="InterPro" id="IPR035902">
    <property type="entry name" value="Nuc_phospho_transferase"/>
</dbReference>
<sequence>MTMLETLMKKRNNEELSQAELETMIKDITADQIPDYQISAFLMATYFTGMTLPELTHLTLAMMHSGDVIDFSDVEGVKVDKHSTGGVGDKVSLPLAPMLAALGIKVPMISGRGLGHTGGTLDKLEAIPGYQVEISEQDFKQQIKTVGTAIIGATGNIAPADKKIYALRDVTATVDSIPLIAASIMSKKLATGNDALVLDVKTGAGAFMQEQAQAEALAQIMVKIGREAGMQMQAVISDMNQPLGNKIGNTLEIEETLDMLKGDAPADLLEVTLALAVPMVMMAHQADDEATAREMLLGTLADGSALAKFGEMITAQGGNVSVLNDYSLMPHAQYQVEVPAPATGYVARLDANAIGIASMRLGGGRTKKDDLLDYGVGITLHKKLGDPVSVGESLMTIATEKKQIPDIIDYVLEHVEIGPEATKPELIHAVIK</sequence>
<dbReference type="FunFam" id="3.40.1030.10:FF:000003">
    <property type="entry name" value="Pyrimidine-nucleoside phosphorylase"/>
    <property type="match status" value="1"/>
</dbReference>
<dbReference type="Proteomes" id="UP000051655">
    <property type="component" value="Unassembled WGS sequence"/>
</dbReference>
<dbReference type="Gene3D" id="1.20.970.10">
    <property type="entry name" value="Transferase, Pyrimidine Nucleoside Phosphorylase, Chain C"/>
    <property type="match status" value="1"/>
</dbReference>
<evidence type="ECO:0000256" key="7">
    <source>
        <dbReference type="ARBA" id="ARBA00014680"/>
    </source>
</evidence>
<evidence type="ECO:0000259" key="12">
    <source>
        <dbReference type="SMART" id="SM00941"/>
    </source>
</evidence>
<evidence type="ECO:0000256" key="4">
    <source>
        <dbReference type="ARBA" id="ARBA00006915"/>
    </source>
</evidence>
<evidence type="ECO:0000256" key="2">
    <source>
        <dbReference type="ARBA" id="ARBA00001958"/>
    </source>
</evidence>
<dbReference type="SUPFAM" id="SSF47648">
    <property type="entry name" value="Nucleoside phosphorylase/phosphoribosyltransferase N-terminal domain"/>
    <property type="match status" value="1"/>
</dbReference>
<proteinExistence type="inferred from homology"/>
<dbReference type="GO" id="GO:0006206">
    <property type="term" value="P:pyrimidine nucleobase metabolic process"/>
    <property type="evidence" value="ECO:0007669"/>
    <property type="project" value="InterPro"/>
</dbReference>
<dbReference type="InterPro" id="IPR017459">
    <property type="entry name" value="Glycosyl_Trfase_fam3_N_dom"/>
</dbReference>
<comment type="catalytic activity">
    <reaction evidence="11">
        <text>thymidine + phosphate = 2-deoxy-alpha-D-ribose 1-phosphate + thymine</text>
        <dbReference type="Rhea" id="RHEA:16037"/>
        <dbReference type="ChEBI" id="CHEBI:17748"/>
        <dbReference type="ChEBI" id="CHEBI:17821"/>
        <dbReference type="ChEBI" id="CHEBI:43474"/>
        <dbReference type="ChEBI" id="CHEBI:57259"/>
        <dbReference type="EC" id="2.4.2.2"/>
    </reaction>
</comment>
<dbReference type="NCBIfam" id="NF004490">
    <property type="entry name" value="PRK05820.1"/>
    <property type="match status" value="1"/>
</dbReference>
<dbReference type="GO" id="GO:0005829">
    <property type="term" value="C:cytosol"/>
    <property type="evidence" value="ECO:0007669"/>
    <property type="project" value="TreeGrafter"/>
</dbReference>
<dbReference type="Gene3D" id="3.90.1170.30">
    <property type="entry name" value="Pyrimidine nucleoside phosphorylase-like, C-terminal domain"/>
    <property type="match status" value="1"/>
</dbReference>
<reference evidence="13 14" key="1">
    <citation type="journal article" date="2015" name="Genome Announc.">
        <title>Expanding the biotechnology potential of lactobacilli through comparative genomics of 213 strains and associated genera.</title>
        <authorList>
            <person name="Sun Z."/>
            <person name="Harris H.M."/>
            <person name="McCann A."/>
            <person name="Guo C."/>
            <person name="Argimon S."/>
            <person name="Zhang W."/>
            <person name="Yang X."/>
            <person name="Jeffery I.B."/>
            <person name="Cooney J.C."/>
            <person name="Kagawa T.F."/>
            <person name="Liu W."/>
            <person name="Song Y."/>
            <person name="Salvetti E."/>
            <person name="Wrobel A."/>
            <person name="Rasinkangas P."/>
            <person name="Parkhill J."/>
            <person name="Rea M.C."/>
            <person name="O'Sullivan O."/>
            <person name="Ritari J."/>
            <person name="Douillard F.P."/>
            <person name="Paul Ross R."/>
            <person name="Yang R."/>
            <person name="Briner A.E."/>
            <person name="Felis G.E."/>
            <person name="de Vos W.M."/>
            <person name="Barrangou R."/>
            <person name="Klaenhammer T.R."/>
            <person name="Caufield P.W."/>
            <person name="Cui Y."/>
            <person name="Zhang H."/>
            <person name="O'Toole P.W."/>
        </authorList>
    </citation>
    <scope>NUCLEOTIDE SEQUENCE [LARGE SCALE GENOMIC DNA]</scope>
    <source>
        <strain evidence="13 14">DSM 20593</strain>
    </source>
</reference>
<dbReference type="AlphaFoldDB" id="A0A0R2JC85"/>
<organism evidence="13 14">
    <name type="scientific">Weissella kandleri</name>
    <dbReference type="NCBI Taxonomy" id="1616"/>
    <lineage>
        <taxon>Bacteria</taxon>
        <taxon>Bacillati</taxon>
        <taxon>Bacillota</taxon>
        <taxon>Bacilli</taxon>
        <taxon>Lactobacillales</taxon>
        <taxon>Lactobacillaceae</taxon>
        <taxon>Weissella</taxon>
    </lineage>
</organism>
<comment type="similarity">
    <text evidence="4">Belongs to the thymidine/pyrimidine-nucleoside phosphorylase family.</text>
</comment>
<dbReference type="PANTHER" id="PTHR10515:SF0">
    <property type="entry name" value="THYMIDINE PHOSPHORYLASE"/>
    <property type="match status" value="1"/>
</dbReference>
<dbReference type="Pfam" id="PF07831">
    <property type="entry name" value="PYNP_C"/>
    <property type="match status" value="1"/>
</dbReference>
<dbReference type="EMBL" id="JQBP01000004">
    <property type="protein sequence ID" value="KRN74865.1"/>
    <property type="molecule type" value="Genomic_DNA"/>
</dbReference>
<gene>
    <name evidence="13" type="ORF">IV73_GL000988</name>
</gene>
<comment type="caution">
    <text evidence="13">The sequence shown here is derived from an EMBL/GenBank/DDBJ whole genome shotgun (WGS) entry which is preliminary data.</text>
</comment>
<evidence type="ECO:0000256" key="9">
    <source>
        <dbReference type="ARBA" id="ARBA00022679"/>
    </source>
</evidence>
<dbReference type="Pfam" id="PF02885">
    <property type="entry name" value="Glycos_trans_3N"/>
    <property type="match status" value="1"/>
</dbReference>
<dbReference type="SMART" id="SM00941">
    <property type="entry name" value="PYNP_C"/>
    <property type="match status" value="1"/>
</dbReference>
<dbReference type="RefSeq" id="WP_057755556.1">
    <property type="nucleotide sequence ID" value="NZ_JQBP01000004.1"/>
</dbReference>
<dbReference type="InterPro" id="IPR000312">
    <property type="entry name" value="Glycosyl_Trfase_fam3"/>
</dbReference>
<protein>
    <recommendedName>
        <fullName evidence="7">Pyrimidine-nucleoside phosphorylase</fullName>
        <ecNumber evidence="6">2.4.2.2</ecNumber>
    </recommendedName>
</protein>
<dbReference type="GO" id="GO:0009032">
    <property type="term" value="F:thymidine phosphorylase activity"/>
    <property type="evidence" value="ECO:0007669"/>
    <property type="project" value="TreeGrafter"/>
</dbReference>
<name>A0A0R2JC85_9LACO</name>
<evidence type="ECO:0000256" key="3">
    <source>
        <dbReference type="ARBA" id="ARBA00003877"/>
    </source>
</evidence>
<keyword evidence="8" id="KW-0328">Glycosyltransferase</keyword>
<comment type="function">
    <text evidence="3">Catalyzes phosphorolysis of the pyrimidine nucleosides uridine, thymidine and 2'-deoxyuridine with the formation of the corresponding pyrimidine base and ribose-1-phosphate.</text>
</comment>
<dbReference type="SUPFAM" id="SSF52418">
    <property type="entry name" value="Nucleoside phosphorylase/phosphoribosyltransferase catalytic domain"/>
    <property type="match status" value="1"/>
</dbReference>
<dbReference type="PIRSF" id="PIRSF000478">
    <property type="entry name" value="TP_PyNP"/>
    <property type="match status" value="1"/>
</dbReference>
<dbReference type="OrthoDB" id="9763887at2"/>
<dbReference type="STRING" id="1616.IV73_GL000988"/>
<dbReference type="NCBIfam" id="TIGR02644">
    <property type="entry name" value="Y_phosphoryl"/>
    <property type="match status" value="1"/>
</dbReference>
<comment type="catalytic activity">
    <reaction evidence="10">
        <text>uridine + phosphate = alpha-D-ribose 1-phosphate + uracil</text>
        <dbReference type="Rhea" id="RHEA:24388"/>
        <dbReference type="ChEBI" id="CHEBI:16704"/>
        <dbReference type="ChEBI" id="CHEBI:17568"/>
        <dbReference type="ChEBI" id="CHEBI:43474"/>
        <dbReference type="ChEBI" id="CHEBI:57720"/>
        <dbReference type="EC" id="2.4.2.2"/>
    </reaction>
</comment>
<dbReference type="Gene3D" id="3.40.1030.10">
    <property type="entry name" value="Nucleoside phosphorylase/phosphoribosyltransferase catalytic domain"/>
    <property type="match status" value="1"/>
</dbReference>
<evidence type="ECO:0000256" key="10">
    <source>
        <dbReference type="ARBA" id="ARBA00048453"/>
    </source>
</evidence>
<dbReference type="InterPro" id="IPR000053">
    <property type="entry name" value="Thymidine/pyrmidine_PPase"/>
</dbReference>
<dbReference type="GO" id="GO:0006213">
    <property type="term" value="P:pyrimidine nucleoside metabolic process"/>
    <property type="evidence" value="ECO:0007669"/>
    <property type="project" value="InterPro"/>
</dbReference>
<dbReference type="InterPro" id="IPR036566">
    <property type="entry name" value="PYNP-like_C_sf"/>
</dbReference>
<evidence type="ECO:0000313" key="14">
    <source>
        <dbReference type="Proteomes" id="UP000051655"/>
    </source>
</evidence>
<keyword evidence="9" id="KW-0808">Transferase</keyword>
<dbReference type="PANTHER" id="PTHR10515">
    <property type="entry name" value="THYMIDINE PHOSPHORYLASE"/>
    <property type="match status" value="1"/>
</dbReference>
<evidence type="ECO:0000256" key="8">
    <source>
        <dbReference type="ARBA" id="ARBA00022676"/>
    </source>
</evidence>
<dbReference type="EC" id="2.4.2.2" evidence="6"/>
<dbReference type="InterPro" id="IPR013102">
    <property type="entry name" value="PYNP_C"/>
</dbReference>
<dbReference type="Pfam" id="PF00591">
    <property type="entry name" value="Glycos_transf_3"/>
    <property type="match status" value="1"/>
</dbReference>
<dbReference type="InterPro" id="IPR017872">
    <property type="entry name" value="Pyrmidine_PPase_CS"/>
</dbReference>
<dbReference type="GO" id="GO:0004645">
    <property type="term" value="F:1,4-alpha-oligoglucan phosphorylase activity"/>
    <property type="evidence" value="ECO:0007669"/>
    <property type="project" value="InterPro"/>
</dbReference>
<evidence type="ECO:0000256" key="6">
    <source>
        <dbReference type="ARBA" id="ARBA00011889"/>
    </source>
</evidence>
<comment type="cofactor">
    <cofactor evidence="2">
        <name>K(+)</name>
        <dbReference type="ChEBI" id="CHEBI:29103"/>
    </cofactor>
</comment>
<accession>A0A0R2JC85</accession>
<dbReference type="InterPro" id="IPR018090">
    <property type="entry name" value="Pyrmidine_PPas_bac/euk"/>
</dbReference>
<dbReference type="PROSITE" id="PS00647">
    <property type="entry name" value="THYMID_PHOSPHORYLASE"/>
    <property type="match status" value="1"/>
</dbReference>
<evidence type="ECO:0000313" key="13">
    <source>
        <dbReference type="EMBL" id="KRN74865.1"/>
    </source>
</evidence>
<keyword evidence="14" id="KW-1185">Reference proteome</keyword>
<feature type="domain" description="Pyrimidine nucleoside phosphorylase C-terminal" evidence="12">
    <location>
        <begin position="345"/>
        <end position="418"/>
    </location>
</feature>
<evidence type="ECO:0000256" key="1">
    <source>
        <dbReference type="ARBA" id="ARBA00001066"/>
    </source>
</evidence>
<dbReference type="PATRIC" id="fig|1616.3.peg.1008"/>
<evidence type="ECO:0000256" key="5">
    <source>
        <dbReference type="ARBA" id="ARBA00011738"/>
    </source>
</evidence>
<dbReference type="InterPro" id="IPR036320">
    <property type="entry name" value="Glycosyl_Trfase_fam3_N_dom_sf"/>
</dbReference>
<comment type="subunit">
    <text evidence="5">Homodimer.</text>
</comment>
<dbReference type="SUPFAM" id="SSF54680">
    <property type="entry name" value="Pyrimidine nucleoside phosphorylase C-terminal domain"/>
    <property type="match status" value="1"/>
</dbReference>
<evidence type="ECO:0000256" key="11">
    <source>
        <dbReference type="ARBA" id="ARBA00048525"/>
    </source>
</evidence>